<dbReference type="EMBL" id="BAABLW010000005">
    <property type="protein sequence ID" value="GAA4917096.1"/>
    <property type="molecule type" value="Genomic_DNA"/>
</dbReference>
<dbReference type="Proteomes" id="UP001500368">
    <property type="component" value="Unassembled WGS sequence"/>
</dbReference>
<name>A0ABP9FUT2_9MICC</name>
<reference evidence="2" key="1">
    <citation type="journal article" date="2019" name="Int. J. Syst. Evol. Microbiol.">
        <title>The Global Catalogue of Microorganisms (GCM) 10K type strain sequencing project: providing services to taxonomists for standard genome sequencing and annotation.</title>
        <authorList>
            <consortium name="The Broad Institute Genomics Platform"/>
            <consortium name="The Broad Institute Genome Sequencing Center for Infectious Disease"/>
            <person name="Wu L."/>
            <person name="Ma J."/>
        </authorList>
    </citation>
    <scope>NUCLEOTIDE SEQUENCE [LARGE SCALE GENOMIC DNA]</scope>
    <source>
        <strain evidence="2">JCM 19129</strain>
    </source>
</reference>
<gene>
    <name evidence="1" type="ORF">GCM10025790_10740</name>
</gene>
<organism evidence="1 2">
    <name type="scientific">Nesterenkonia rhizosphaerae</name>
    <dbReference type="NCBI Taxonomy" id="1348272"/>
    <lineage>
        <taxon>Bacteria</taxon>
        <taxon>Bacillati</taxon>
        <taxon>Actinomycetota</taxon>
        <taxon>Actinomycetes</taxon>
        <taxon>Micrococcales</taxon>
        <taxon>Micrococcaceae</taxon>
        <taxon>Nesterenkonia</taxon>
    </lineage>
</organism>
<protein>
    <submittedName>
        <fullName evidence="1">Uncharacterized protein</fullName>
    </submittedName>
</protein>
<keyword evidence="2" id="KW-1185">Reference proteome</keyword>
<sequence length="59" mass="6490">MAAQGLQAAAQFLGVVFDWDDHADLRPADCLRDIIYLHSRSLQRLTRASSSYAPGITSL</sequence>
<evidence type="ECO:0000313" key="2">
    <source>
        <dbReference type="Proteomes" id="UP001500368"/>
    </source>
</evidence>
<evidence type="ECO:0000313" key="1">
    <source>
        <dbReference type="EMBL" id="GAA4917096.1"/>
    </source>
</evidence>
<comment type="caution">
    <text evidence="1">The sequence shown here is derived from an EMBL/GenBank/DDBJ whole genome shotgun (WGS) entry which is preliminary data.</text>
</comment>
<proteinExistence type="predicted"/>
<accession>A0ABP9FUT2</accession>